<organism evidence="2 3">
    <name type="scientific">Olivibacter ginsenosidimutans</name>
    <dbReference type="NCBI Taxonomy" id="1176537"/>
    <lineage>
        <taxon>Bacteria</taxon>
        <taxon>Pseudomonadati</taxon>
        <taxon>Bacteroidota</taxon>
        <taxon>Sphingobacteriia</taxon>
        <taxon>Sphingobacteriales</taxon>
        <taxon>Sphingobacteriaceae</taxon>
        <taxon>Olivibacter</taxon>
    </lineage>
</organism>
<reference evidence="3" key="1">
    <citation type="journal article" date="2019" name="Int. J. Syst. Evol. Microbiol.">
        <title>The Global Catalogue of Microorganisms (GCM) 10K type strain sequencing project: providing services to taxonomists for standard genome sequencing and annotation.</title>
        <authorList>
            <consortium name="The Broad Institute Genomics Platform"/>
            <consortium name="The Broad Institute Genome Sequencing Center for Infectious Disease"/>
            <person name="Wu L."/>
            <person name="Ma J."/>
        </authorList>
    </citation>
    <scope>NUCLEOTIDE SEQUENCE [LARGE SCALE GENOMIC DNA]</scope>
    <source>
        <strain evidence="3">JCM 18200</strain>
    </source>
</reference>
<dbReference type="SUPFAM" id="SSF47413">
    <property type="entry name" value="lambda repressor-like DNA-binding domains"/>
    <property type="match status" value="1"/>
</dbReference>
<evidence type="ECO:0000313" key="3">
    <source>
        <dbReference type="Proteomes" id="UP001501411"/>
    </source>
</evidence>
<dbReference type="Proteomes" id="UP001501411">
    <property type="component" value="Unassembled WGS sequence"/>
</dbReference>
<dbReference type="InterPro" id="IPR010982">
    <property type="entry name" value="Lambda_DNA-bd_dom_sf"/>
</dbReference>
<name>A0ABP9BI51_9SPHI</name>
<evidence type="ECO:0000259" key="1">
    <source>
        <dbReference type="Pfam" id="PF13443"/>
    </source>
</evidence>
<proteinExistence type="predicted"/>
<dbReference type="InterPro" id="IPR001387">
    <property type="entry name" value="Cro/C1-type_HTH"/>
</dbReference>
<feature type="domain" description="HTH cro/C1-type" evidence="1">
    <location>
        <begin position="7"/>
        <end position="62"/>
    </location>
</feature>
<comment type="caution">
    <text evidence="2">The sequence shown here is derived from an EMBL/GenBank/DDBJ whole genome shotgun (WGS) entry which is preliminary data.</text>
</comment>
<gene>
    <name evidence="2" type="ORF">GCM10023231_23450</name>
</gene>
<dbReference type="Pfam" id="PF13443">
    <property type="entry name" value="HTH_26"/>
    <property type="match status" value="1"/>
</dbReference>
<dbReference type="RefSeq" id="WP_345231975.1">
    <property type="nucleotide sequence ID" value="NZ_BAABIQ010000035.1"/>
</dbReference>
<evidence type="ECO:0000313" key="2">
    <source>
        <dbReference type="EMBL" id="GAA4794384.1"/>
    </source>
</evidence>
<keyword evidence="3" id="KW-1185">Reference proteome</keyword>
<dbReference type="EMBL" id="BAABIQ010000035">
    <property type="protein sequence ID" value="GAA4794384.1"/>
    <property type="molecule type" value="Genomic_DNA"/>
</dbReference>
<protein>
    <submittedName>
        <fullName evidence="2">Helix-turn-helix transcriptional regulator</fullName>
    </submittedName>
</protein>
<sequence>MTALGLYLAKRSINKAEVSRKTGLSTYRLSQLSLNPKSHLRVDELYLIALAIGANPGEMFEFLCKDLQLKK</sequence>
<accession>A0ABP9BI51</accession>